<dbReference type="Proteomes" id="UP001144313">
    <property type="component" value="Unassembled WGS sequence"/>
</dbReference>
<keyword evidence="2" id="KW-0418">Kinase</keyword>
<dbReference type="InterPro" id="IPR052519">
    <property type="entry name" value="Euk-type_GlcNAc_Kinase"/>
</dbReference>
<dbReference type="InterPro" id="IPR002731">
    <property type="entry name" value="ATPase_BadF"/>
</dbReference>
<accession>A0A9W6G8B2</accession>
<comment type="caution">
    <text evidence="2">The sequence shown here is derived from an EMBL/GenBank/DDBJ whole genome shotgun (WGS) entry which is preliminary data.</text>
</comment>
<evidence type="ECO:0000313" key="3">
    <source>
        <dbReference type="Proteomes" id="UP001144313"/>
    </source>
</evidence>
<dbReference type="Gene3D" id="3.30.420.40">
    <property type="match status" value="2"/>
</dbReference>
<evidence type="ECO:0000259" key="1">
    <source>
        <dbReference type="Pfam" id="PF01869"/>
    </source>
</evidence>
<dbReference type="Pfam" id="PF01869">
    <property type="entry name" value="BcrAD_BadFG"/>
    <property type="match status" value="1"/>
</dbReference>
<dbReference type="InterPro" id="IPR043129">
    <property type="entry name" value="ATPase_NBD"/>
</dbReference>
<gene>
    <name evidence="2" type="ORF">GALLR39Z86_19180</name>
</gene>
<organism evidence="2 3">
    <name type="scientific">Glycomyces algeriensis</name>
    <dbReference type="NCBI Taxonomy" id="256037"/>
    <lineage>
        <taxon>Bacteria</taxon>
        <taxon>Bacillati</taxon>
        <taxon>Actinomycetota</taxon>
        <taxon>Actinomycetes</taxon>
        <taxon>Glycomycetales</taxon>
        <taxon>Glycomycetaceae</taxon>
        <taxon>Glycomyces</taxon>
    </lineage>
</organism>
<reference evidence="2" key="1">
    <citation type="submission" date="2022-12" db="EMBL/GenBank/DDBJ databases">
        <title>Reference genome sequencing for broad-spectrum identification of bacterial and archaeal isolates by mass spectrometry.</title>
        <authorList>
            <person name="Sekiguchi Y."/>
            <person name="Tourlousse D.M."/>
        </authorList>
    </citation>
    <scope>NUCLEOTIDE SEQUENCE</scope>
    <source>
        <strain evidence="2">LLR39Z86</strain>
    </source>
</reference>
<keyword evidence="3" id="KW-1185">Reference proteome</keyword>
<dbReference type="CDD" id="cd24007">
    <property type="entry name" value="ASKHA_NBD_eukNAGK-like"/>
    <property type="match status" value="1"/>
</dbReference>
<keyword evidence="2" id="KW-0808">Transferase</keyword>
<dbReference type="SUPFAM" id="SSF53067">
    <property type="entry name" value="Actin-like ATPase domain"/>
    <property type="match status" value="2"/>
</dbReference>
<dbReference type="PANTHER" id="PTHR43190">
    <property type="entry name" value="N-ACETYL-D-GLUCOSAMINE KINASE"/>
    <property type="match status" value="1"/>
</dbReference>
<proteinExistence type="predicted"/>
<dbReference type="PANTHER" id="PTHR43190:SF3">
    <property type="entry name" value="N-ACETYL-D-GLUCOSAMINE KINASE"/>
    <property type="match status" value="1"/>
</dbReference>
<dbReference type="EMBL" id="BSDT01000001">
    <property type="protein sequence ID" value="GLI42068.1"/>
    <property type="molecule type" value="Genomic_DNA"/>
</dbReference>
<dbReference type="GO" id="GO:0016301">
    <property type="term" value="F:kinase activity"/>
    <property type="evidence" value="ECO:0007669"/>
    <property type="project" value="UniProtKB-KW"/>
</dbReference>
<evidence type="ECO:0000313" key="2">
    <source>
        <dbReference type="EMBL" id="GLI42068.1"/>
    </source>
</evidence>
<protein>
    <submittedName>
        <fullName evidence="2">N-acetylglucosamine kinase</fullName>
    </submittedName>
</protein>
<name>A0A9W6G8B2_9ACTN</name>
<sequence>MPHSCQVHENYFYWFAPKADTAGIARSGDPNMHARLAVGLDAGGTSSRAVLIDETGALLGTGASGPANPVGGDREIALSNMALAFQRALGGIDPSEVGSVCVGTAGALSLTEEVRELSADLKRRFATQCEVRVVSDAVIAFAAGSSASDGTVVVSGTGAVAFAIRDRAPALRSDGYGWLFGDAGSGFWLGREAVRAALRHIDGNGPGGRLVEAIIAAISPDKRRSGALVAKCMADPPVRLSRFSALVCEAADGGDPVAESIVARAVGHLAESVSYVVDRELPIVMAGSLLTRPTPIAALLQERFRLVYPKAGISKATDPAIGAAWMAASAFVTDPEARVRLHRQLAWR</sequence>
<feature type="domain" description="ATPase BadF/BadG/BcrA/BcrD type" evidence="1">
    <location>
        <begin position="38"/>
        <end position="327"/>
    </location>
</feature>
<dbReference type="AlphaFoldDB" id="A0A9W6G8B2"/>